<dbReference type="RefSeq" id="WP_199050772.1">
    <property type="nucleotide sequence ID" value="NZ_JAELXT010000027.1"/>
</dbReference>
<evidence type="ECO:0000313" key="1">
    <source>
        <dbReference type="EMBL" id="MBJ6127548.1"/>
    </source>
</evidence>
<dbReference type="InterPro" id="IPR046574">
    <property type="entry name" value="DUF6634"/>
</dbReference>
<accession>A0ABS0Y6P3</accession>
<proteinExistence type="predicted"/>
<comment type="caution">
    <text evidence="1">The sequence shown here is derived from an EMBL/GenBank/DDBJ whole genome shotgun (WGS) entry which is preliminary data.</text>
</comment>
<sequence>MFELVGEEFADADQMLLTASRLERLAANLRAIHASAGPTAEDLSNAPVIENWAMEYVPAKALFGRVASHLPEKYLGFCSTDLWVLAEPRGWVLTLERWYRLGRPEKLQN</sequence>
<evidence type="ECO:0000313" key="2">
    <source>
        <dbReference type="Proteomes" id="UP000620670"/>
    </source>
</evidence>
<organism evidence="1 2">
    <name type="scientific">Microvirga splendida</name>
    <dbReference type="NCBI Taxonomy" id="2795727"/>
    <lineage>
        <taxon>Bacteria</taxon>
        <taxon>Pseudomonadati</taxon>
        <taxon>Pseudomonadota</taxon>
        <taxon>Alphaproteobacteria</taxon>
        <taxon>Hyphomicrobiales</taxon>
        <taxon>Methylobacteriaceae</taxon>
        <taxon>Microvirga</taxon>
    </lineage>
</organism>
<dbReference type="EMBL" id="JAELXT010000027">
    <property type="protein sequence ID" value="MBJ6127548.1"/>
    <property type="molecule type" value="Genomic_DNA"/>
</dbReference>
<keyword evidence="2" id="KW-1185">Reference proteome</keyword>
<protein>
    <submittedName>
        <fullName evidence="1">Uncharacterized protein</fullName>
    </submittedName>
</protein>
<dbReference type="Proteomes" id="UP000620670">
    <property type="component" value="Unassembled WGS sequence"/>
</dbReference>
<gene>
    <name evidence="1" type="ORF">JAO75_19280</name>
</gene>
<reference evidence="2" key="1">
    <citation type="submission" date="2020-12" db="EMBL/GenBank/DDBJ databases">
        <title>Hymenobacter sp.</title>
        <authorList>
            <person name="Kim M.K."/>
        </authorList>
    </citation>
    <scope>NUCLEOTIDE SEQUENCE [LARGE SCALE GENOMIC DNA]</scope>
    <source>
        <strain evidence="2">BT325</strain>
    </source>
</reference>
<name>A0ABS0Y6P3_9HYPH</name>
<dbReference type="Pfam" id="PF20339">
    <property type="entry name" value="DUF6634"/>
    <property type="match status" value="1"/>
</dbReference>